<keyword evidence="2" id="KW-1185">Reference proteome</keyword>
<accession>A0A9W9ZUA3</accession>
<comment type="caution">
    <text evidence="1">The sequence shown here is derived from an EMBL/GenBank/DDBJ whole genome shotgun (WGS) entry which is preliminary data.</text>
</comment>
<proteinExistence type="predicted"/>
<protein>
    <submittedName>
        <fullName evidence="1">Uncharacterized protein</fullName>
    </submittedName>
</protein>
<dbReference type="EMBL" id="MU825874">
    <property type="protein sequence ID" value="KAJ7387248.1"/>
    <property type="molecule type" value="Genomic_DNA"/>
</dbReference>
<organism evidence="1 2">
    <name type="scientific">Desmophyllum pertusum</name>
    <dbReference type="NCBI Taxonomy" id="174260"/>
    <lineage>
        <taxon>Eukaryota</taxon>
        <taxon>Metazoa</taxon>
        <taxon>Cnidaria</taxon>
        <taxon>Anthozoa</taxon>
        <taxon>Hexacorallia</taxon>
        <taxon>Scleractinia</taxon>
        <taxon>Caryophylliina</taxon>
        <taxon>Caryophylliidae</taxon>
        <taxon>Desmophyllum</taxon>
    </lineage>
</organism>
<reference evidence="1" key="1">
    <citation type="submission" date="2023-01" db="EMBL/GenBank/DDBJ databases">
        <title>Genome assembly of the deep-sea coral Lophelia pertusa.</title>
        <authorList>
            <person name="Herrera S."/>
            <person name="Cordes E."/>
        </authorList>
    </citation>
    <scope>NUCLEOTIDE SEQUENCE</scope>
    <source>
        <strain evidence="1">USNM1676648</strain>
        <tissue evidence="1">Polyp</tissue>
    </source>
</reference>
<evidence type="ECO:0000313" key="2">
    <source>
        <dbReference type="Proteomes" id="UP001163046"/>
    </source>
</evidence>
<gene>
    <name evidence="1" type="ORF">OS493_004224</name>
</gene>
<name>A0A9W9ZUA3_9CNID</name>
<dbReference type="OrthoDB" id="5972516at2759"/>
<dbReference type="Proteomes" id="UP001163046">
    <property type="component" value="Unassembled WGS sequence"/>
</dbReference>
<sequence>MPAPPASCGKAATALSDPNRSNVCNKLENCWRAHPQATGADGKSTTWCQERGLVLLSAYLLYRSFDQAMNLAKWDYKKHKDEFKALEKEMKPVRDLMETQLIPQWKKGNYANTQKSAESYCKA</sequence>
<evidence type="ECO:0000313" key="1">
    <source>
        <dbReference type="EMBL" id="KAJ7387248.1"/>
    </source>
</evidence>
<dbReference type="AlphaFoldDB" id="A0A9W9ZUA3"/>